<dbReference type="OrthoDB" id="8689802at2"/>
<evidence type="ECO:0000313" key="2">
    <source>
        <dbReference type="EMBL" id="CAJ48594.1"/>
    </source>
</evidence>
<dbReference type="Proteomes" id="UP000001977">
    <property type="component" value="Chromosome"/>
</dbReference>
<protein>
    <submittedName>
        <fullName evidence="2">Membrane protein</fullName>
    </submittedName>
</protein>
<name>Q2KVE8_BORA1</name>
<dbReference type="KEGG" id="bav:BAV0984"/>
<evidence type="ECO:0000313" key="3">
    <source>
        <dbReference type="Proteomes" id="UP000001977"/>
    </source>
</evidence>
<dbReference type="AlphaFoldDB" id="Q2KVE8"/>
<feature type="transmembrane region" description="Helical" evidence="1">
    <location>
        <begin position="68"/>
        <end position="97"/>
    </location>
</feature>
<feature type="transmembrane region" description="Helical" evidence="1">
    <location>
        <begin position="12"/>
        <end position="33"/>
    </location>
</feature>
<dbReference type="HOGENOM" id="CLU_2271963_0_0_4"/>
<organism evidence="2 3">
    <name type="scientific">Bordetella avium (strain 197N)</name>
    <dbReference type="NCBI Taxonomy" id="360910"/>
    <lineage>
        <taxon>Bacteria</taxon>
        <taxon>Pseudomonadati</taxon>
        <taxon>Pseudomonadota</taxon>
        <taxon>Betaproteobacteria</taxon>
        <taxon>Burkholderiales</taxon>
        <taxon>Alcaligenaceae</taxon>
        <taxon>Bordetella</taxon>
    </lineage>
</organism>
<accession>Q2KVE8</accession>
<keyword evidence="3" id="KW-1185">Reference proteome</keyword>
<gene>
    <name evidence="2" type="ordered locus">BAV0984</name>
</gene>
<sequence>MRAVDRNYIKQLLSIAGYMSGLALLFVGWVALLDFPGHWAIPTAVVFELALIALVLRSEWAGRRVDGAAGWMTFGYFLGHAWLFGGAAVLRLIIWLWQIVLG</sequence>
<dbReference type="EMBL" id="AM167904">
    <property type="protein sequence ID" value="CAJ48594.1"/>
    <property type="molecule type" value="Genomic_DNA"/>
</dbReference>
<evidence type="ECO:0000256" key="1">
    <source>
        <dbReference type="SAM" id="Phobius"/>
    </source>
</evidence>
<feature type="transmembrane region" description="Helical" evidence="1">
    <location>
        <begin position="39"/>
        <end position="56"/>
    </location>
</feature>
<proteinExistence type="predicted"/>
<dbReference type="RefSeq" id="WP_012416672.1">
    <property type="nucleotide sequence ID" value="NC_010645.1"/>
</dbReference>
<keyword evidence="1" id="KW-0812">Transmembrane</keyword>
<keyword evidence="1" id="KW-1133">Transmembrane helix</keyword>
<keyword evidence="1" id="KW-0472">Membrane</keyword>
<dbReference type="GeneID" id="92935821"/>
<reference evidence="2 3" key="1">
    <citation type="journal article" date="2006" name="J. Bacteriol.">
        <title>Comparison of the genome sequence of the poultry pathogen Bordetella avium with those of B. bronchiseptica, B. pertussis, and B. parapertussis reveals extensive diversity in surface structures associated with host interaction.</title>
        <authorList>
            <person name="Sebaihia M."/>
            <person name="Preston A."/>
            <person name="Maskell D.J."/>
            <person name="Kuzmiak H."/>
            <person name="Connell T.D."/>
            <person name="King N.D."/>
            <person name="Orndorff P.E."/>
            <person name="Miyamoto D.M."/>
            <person name="Thomson N.R."/>
            <person name="Harris D."/>
            <person name="Goble A."/>
            <person name="Lord A."/>
            <person name="Murphy L."/>
            <person name="Quail M.A."/>
            <person name="Rutter S."/>
            <person name="Squares R."/>
            <person name="Squares S."/>
            <person name="Woodward J."/>
            <person name="Parkhill J."/>
            <person name="Temple L.M."/>
        </authorList>
    </citation>
    <scope>NUCLEOTIDE SEQUENCE [LARGE SCALE GENOMIC DNA]</scope>
    <source>
        <strain evidence="2 3">197N</strain>
    </source>
</reference>